<dbReference type="RefSeq" id="WP_007576116.1">
    <property type="nucleotide sequence ID" value="NZ_AGUD01000221.1"/>
</dbReference>
<dbReference type="InterPro" id="IPR049704">
    <property type="entry name" value="Aminotrans_3_PPA_site"/>
</dbReference>
<dbReference type="AlphaFoldDB" id="H0E7C1"/>
<dbReference type="EMBL" id="AGUD01000221">
    <property type="protein sequence ID" value="EHN10446.1"/>
    <property type="molecule type" value="Genomic_DNA"/>
</dbReference>
<evidence type="ECO:0000256" key="1">
    <source>
        <dbReference type="ARBA" id="ARBA00008954"/>
    </source>
</evidence>
<dbReference type="InterPro" id="IPR015422">
    <property type="entry name" value="PyrdxlP-dep_Trfase_small"/>
</dbReference>
<dbReference type="PATRIC" id="fig|1097667.3.peg.2703"/>
<evidence type="ECO:0000313" key="7">
    <source>
        <dbReference type="Proteomes" id="UP000005143"/>
    </source>
</evidence>
<organism evidence="6 7">
    <name type="scientific">Patulibacter medicamentivorans</name>
    <dbReference type="NCBI Taxonomy" id="1097667"/>
    <lineage>
        <taxon>Bacteria</taxon>
        <taxon>Bacillati</taxon>
        <taxon>Actinomycetota</taxon>
        <taxon>Thermoleophilia</taxon>
        <taxon>Solirubrobacterales</taxon>
        <taxon>Patulibacteraceae</taxon>
        <taxon>Patulibacter</taxon>
    </lineage>
</organism>
<dbReference type="Proteomes" id="UP000005143">
    <property type="component" value="Unassembled WGS sequence"/>
</dbReference>
<dbReference type="Gene3D" id="3.40.640.10">
    <property type="entry name" value="Type I PLP-dependent aspartate aminotransferase-like (Major domain)"/>
    <property type="match status" value="1"/>
</dbReference>
<dbReference type="CDD" id="cd00610">
    <property type="entry name" value="OAT_like"/>
    <property type="match status" value="1"/>
</dbReference>
<keyword evidence="2 6" id="KW-0032">Aminotransferase</keyword>
<dbReference type="Gene3D" id="3.90.1150.10">
    <property type="entry name" value="Aspartate Aminotransferase, domain 1"/>
    <property type="match status" value="1"/>
</dbReference>
<proteinExistence type="inferred from homology"/>
<keyword evidence="4 5" id="KW-0663">Pyridoxal phosphate</keyword>
<dbReference type="NCBIfam" id="NF005682">
    <property type="entry name" value="PRK07480.1"/>
    <property type="match status" value="1"/>
</dbReference>
<evidence type="ECO:0000256" key="2">
    <source>
        <dbReference type="ARBA" id="ARBA00022576"/>
    </source>
</evidence>
<comment type="similarity">
    <text evidence="1 5">Belongs to the class-III pyridoxal-phosphate-dependent aminotransferase family.</text>
</comment>
<dbReference type="InterPro" id="IPR005814">
    <property type="entry name" value="Aminotrans_3"/>
</dbReference>
<accession>H0E7C1</accession>
<comment type="caution">
    <text evidence="6">The sequence shown here is derived from an EMBL/GenBank/DDBJ whole genome shotgun (WGS) entry which is preliminary data.</text>
</comment>
<dbReference type="PROSITE" id="PS00600">
    <property type="entry name" value="AA_TRANSFER_CLASS_3"/>
    <property type="match status" value="1"/>
</dbReference>
<dbReference type="PANTHER" id="PTHR43094:SF1">
    <property type="entry name" value="AMINOTRANSFERASE CLASS-III"/>
    <property type="match status" value="1"/>
</dbReference>
<keyword evidence="3 6" id="KW-0808">Transferase</keyword>
<evidence type="ECO:0000256" key="5">
    <source>
        <dbReference type="RuleBase" id="RU003560"/>
    </source>
</evidence>
<evidence type="ECO:0000256" key="3">
    <source>
        <dbReference type="ARBA" id="ARBA00022679"/>
    </source>
</evidence>
<dbReference type="SUPFAM" id="SSF53383">
    <property type="entry name" value="PLP-dependent transferases"/>
    <property type="match status" value="1"/>
</dbReference>
<protein>
    <submittedName>
        <fullName evidence="6">Gamma-aminobutyrate:alpha-ketoglutarate aminotransferase</fullName>
        <ecNumber evidence="6">2.6.1.19</ecNumber>
    </submittedName>
</protein>
<reference evidence="6 7" key="1">
    <citation type="journal article" date="2013" name="Biodegradation">
        <title>Quantitative proteomic analysis of ibuprofen-degrading Patulibacter sp. strain I11.</title>
        <authorList>
            <person name="Almeida B."/>
            <person name="Kjeldal H."/>
            <person name="Lolas I."/>
            <person name="Knudsen A.D."/>
            <person name="Carvalho G."/>
            <person name="Nielsen K.L."/>
            <person name="Barreto Crespo M.T."/>
            <person name="Stensballe A."/>
            <person name="Nielsen J.L."/>
        </authorList>
    </citation>
    <scope>NUCLEOTIDE SEQUENCE [LARGE SCALE GENOMIC DNA]</scope>
    <source>
        <strain evidence="6 7">I11</strain>
    </source>
</reference>
<evidence type="ECO:0000313" key="6">
    <source>
        <dbReference type="EMBL" id="EHN10446.1"/>
    </source>
</evidence>
<sequence length="459" mass="49774">MTATSPVDADRRFVFHPFSNAYRHEREGATAMVVRGRGTRLEDADGRQYLDAMAGLWCVNVGYGREEIADALHRQALELSYFHGFSSMATAPPALLAEQIIARAGGSMTKVFYGNSGSDANDTQLKIVASYNNRRGRPEKKKVISRDRGYHGVTIASASLTGLPAMHAEFDLPLPQIRHVSAPYRLWNAEPGEDDRAFSARLADELDAMIRAEGPETVAAFIAEPVQGAGGVIVPPEGYFEAIQRVLREHDVLLIADEVISGFGRLGHWFGSHRFGLEPDLITIAKGVTSAYVPLSGTIVSERVWKVLADGPEGVFQHGYTYSAHPLGAAAALANLRLVEEEGLIERAERQGETLRALLRDAFADHPLVGEVRGAGLMAAVEFVAERDPAVRFDPALQVAPRIVRASLDRGIITRALPAADTISFSPPFVVTDDELADMVAGTRAALDQVAGELTRERA</sequence>
<gene>
    <name evidence="6" type="ORF">PAI11_27230</name>
</gene>
<dbReference type="GO" id="GO:0030170">
    <property type="term" value="F:pyridoxal phosphate binding"/>
    <property type="evidence" value="ECO:0007669"/>
    <property type="project" value="InterPro"/>
</dbReference>
<keyword evidence="7" id="KW-1185">Reference proteome</keyword>
<name>H0E7C1_9ACTN</name>
<evidence type="ECO:0000256" key="4">
    <source>
        <dbReference type="ARBA" id="ARBA00022898"/>
    </source>
</evidence>
<dbReference type="GO" id="GO:0034386">
    <property type="term" value="F:4-aminobutyrate:2-oxoglutarate transaminase activity"/>
    <property type="evidence" value="ECO:0007669"/>
    <property type="project" value="UniProtKB-EC"/>
</dbReference>
<dbReference type="EC" id="2.6.1.19" evidence="6"/>
<dbReference type="FunFam" id="3.40.640.10:FF:000014">
    <property type="entry name" value="Adenosylmethionine-8-amino-7-oxononanoate aminotransferase, probable"/>
    <property type="match status" value="1"/>
</dbReference>
<dbReference type="Pfam" id="PF00202">
    <property type="entry name" value="Aminotran_3"/>
    <property type="match status" value="1"/>
</dbReference>
<dbReference type="InterPro" id="IPR015421">
    <property type="entry name" value="PyrdxlP-dep_Trfase_major"/>
</dbReference>
<dbReference type="NCBIfam" id="NF004767">
    <property type="entry name" value="PRK06105.1"/>
    <property type="match status" value="1"/>
</dbReference>
<dbReference type="InterPro" id="IPR015424">
    <property type="entry name" value="PyrdxlP-dep_Trfase"/>
</dbReference>
<dbReference type="PANTHER" id="PTHR43094">
    <property type="entry name" value="AMINOTRANSFERASE"/>
    <property type="match status" value="1"/>
</dbReference>